<feature type="region of interest" description="Disordered" evidence="1">
    <location>
        <begin position="155"/>
        <end position="184"/>
    </location>
</feature>
<keyword evidence="3" id="KW-1185">Reference proteome</keyword>
<proteinExistence type="predicted"/>
<dbReference type="AlphaFoldDB" id="A0A6A5Y406"/>
<evidence type="ECO:0000256" key="1">
    <source>
        <dbReference type="SAM" id="MobiDB-lite"/>
    </source>
</evidence>
<dbReference type="OrthoDB" id="5272500at2759"/>
<evidence type="ECO:0000313" key="2">
    <source>
        <dbReference type="EMBL" id="KAF2020228.1"/>
    </source>
</evidence>
<dbReference type="RefSeq" id="XP_033388567.1">
    <property type="nucleotide sequence ID" value="XM_033521072.1"/>
</dbReference>
<dbReference type="GeneID" id="54278469"/>
<gene>
    <name evidence="2" type="ORF">BU24DRAFT_135554</name>
</gene>
<sequence length="325" mass="35518">MNSASIPAPSPFEIPHDDLTGLCASPAFQILRDYLSHQADFCHHHERCSDDAKQTWLLHRDILHALTMPVAQLYKRASALAAAALCSQRVVDLELAFSGEARGAFVWLQCFVTEEEEWVVTSGCPACITAETMSTESHLRFTIAASLLTTASIASPNSSATNSSTSTPLSEDGPTETDSGSSTGLTLPALPHILPALRTALEKDEFWGPDFWPYLFSRSTQLSAGLQALITECVDLESLVSSPADERPTAARSVTMPGVLPSEDAEKGMKIKKSKLAKRQLRLKNEELELMRRSAMQCWARAAIPSKIRNELLGRSPRRRSLTAP</sequence>
<reference evidence="2" key="1">
    <citation type="journal article" date="2020" name="Stud. Mycol.">
        <title>101 Dothideomycetes genomes: a test case for predicting lifestyles and emergence of pathogens.</title>
        <authorList>
            <person name="Haridas S."/>
            <person name="Albert R."/>
            <person name="Binder M."/>
            <person name="Bloem J."/>
            <person name="Labutti K."/>
            <person name="Salamov A."/>
            <person name="Andreopoulos B."/>
            <person name="Baker S."/>
            <person name="Barry K."/>
            <person name="Bills G."/>
            <person name="Bluhm B."/>
            <person name="Cannon C."/>
            <person name="Castanera R."/>
            <person name="Culley D."/>
            <person name="Daum C."/>
            <person name="Ezra D."/>
            <person name="Gonzalez J."/>
            <person name="Henrissat B."/>
            <person name="Kuo A."/>
            <person name="Liang C."/>
            <person name="Lipzen A."/>
            <person name="Lutzoni F."/>
            <person name="Magnuson J."/>
            <person name="Mondo S."/>
            <person name="Nolan M."/>
            <person name="Ohm R."/>
            <person name="Pangilinan J."/>
            <person name="Park H.-J."/>
            <person name="Ramirez L."/>
            <person name="Alfaro M."/>
            <person name="Sun H."/>
            <person name="Tritt A."/>
            <person name="Yoshinaga Y."/>
            <person name="Zwiers L.-H."/>
            <person name="Turgeon B."/>
            <person name="Goodwin S."/>
            <person name="Spatafora J."/>
            <person name="Crous P."/>
            <person name="Grigoriev I."/>
        </authorList>
    </citation>
    <scope>NUCLEOTIDE SEQUENCE</scope>
    <source>
        <strain evidence="2">CBS 175.79</strain>
    </source>
</reference>
<evidence type="ECO:0000313" key="3">
    <source>
        <dbReference type="Proteomes" id="UP000799778"/>
    </source>
</evidence>
<accession>A0A6A5Y406</accession>
<dbReference type="EMBL" id="ML978067">
    <property type="protein sequence ID" value="KAF2020228.1"/>
    <property type="molecule type" value="Genomic_DNA"/>
</dbReference>
<name>A0A6A5Y406_9PLEO</name>
<feature type="compositionally biased region" description="Low complexity" evidence="1">
    <location>
        <begin position="155"/>
        <end position="168"/>
    </location>
</feature>
<dbReference type="Proteomes" id="UP000799778">
    <property type="component" value="Unassembled WGS sequence"/>
</dbReference>
<protein>
    <submittedName>
        <fullName evidence="2">Uncharacterized protein</fullName>
    </submittedName>
</protein>
<organism evidence="2 3">
    <name type="scientific">Aaosphaeria arxii CBS 175.79</name>
    <dbReference type="NCBI Taxonomy" id="1450172"/>
    <lineage>
        <taxon>Eukaryota</taxon>
        <taxon>Fungi</taxon>
        <taxon>Dikarya</taxon>
        <taxon>Ascomycota</taxon>
        <taxon>Pezizomycotina</taxon>
        <taxon>Dothideomycetes</taxon>
        <taxon>Pleosporomycetidae</taxon>
        <taxon>Pleosporales</taxon>
        <taxon>Pleosporales incertae sedis</taxon>
        <taxon>Aaosphaeria</taxon>
    </lineage>
</organism>